<dbReference type="EMBL" id="JAAWVO010074430">
    <property type="protein sequence ID" value="MBN3325196.1"/>
    <property type="molecule type" value="Genomic_DNA"/>
</dbReference>
<feature type="non-terminal residue" evidence="4">
    <location>
        <position position="1"/>
    </location>
</feature>
<sequence>MLIERKSVGHDIICHVTGFYPREIEVNWIRDGDYLLEEGVLSQEVLPNGDGTYQVRKTLTVSSEDQKKHTYSCQVDHSSLDNKKSFEWGKRKTLMNY</sequence>
<feature type="non-terminal residue" evidence="4">
    <location>
        <position position="97"/>
    </location>
</feature>
<dbReference type="InterPro" id="IPR050208">
    <property type="entry name" value="MHC_class-I_related"/>
</dbReference>
<proteinExistence type="predicted"/>
<evidence type="ECO:0000256" key="1">
    <source>
        <dbReference type="ARBA" id="ARBA00023180"/>
    </source>
</evidence>
<gene>
    <name evidence="4" type="primary">Hladpb1</name>
    <name evidence="4" type="ORF">GTO95_0006746</name>
</gene>
<accession>A0A8J7TJE1</accession>
<dbReference type="InterPro" id="IPR036179">
    <property type="entry name" value="Ig-like_dom_sf"/>
</dbReference>
<dbReference type="SUPFAM" id="SSF48726">
    <property type="entry name" value="Immunoglobulin"/>
    <property type="match status" value="1"/>
</dbReference>
<dbReference type="Gene3D" id="2.60.40.10">
    <property type="entry name" value="Immunoglobulins"/>
    <property type="match status" value="1"/>
</dbReference>
<evidence type="ECO:0000313" key="5">
    <source>
        <dbReference type="Proteomes" id="UP000736164"/>
    </source>
</evidence>
<dbReference type="GO" id="GO:0009897">
    <property type="term" value="C:external side of plasma membrane"/>
    <property type="evidence" value="ECO:0007669"/>
    <property type="project" value="TreeGrafter"/>
</dbReference>
<dbReference type="Pfam" id="PF07654">
    <property type="entry name" value="C1-set"/>
    <property type="match status" value="1"/>
</dbReference>
<dbReference type="InterPro" id="IPR003006">
    <property type="entry name" value="Ig/MHC_CS"/>
</dbReference>
<reference evidence="4" key="1">
    <citation type="journal article" date="2021" name="Cell">
        <title>Tracing the genetic footprints of vertebrate landing in non-teleost ray-finned fishes.</title>
        <authorList>
            <person name="Bi X."/>
            <person name="Wang K."/>
            <person name="Yang L."/>
            <person name="Pan H."/>
            <person name="Jiang H."/>
            <person name="Wei Q."/>
            <person name="Fang M."/>
            <person name="Yu H."/>
            <person name="Zhu C."/>
            <person name="Cai Y."/>
            <person name="He Y."/>
            <person name="Gan X."/>
            <person name="Zeng H."/>
            <person name="Yu D."/>
            <person name="Zhu Y."/>
            <person name="Jiang H."/>
            <person name="Qiu Q."/>
            <person name="Yang H."/>
            <person name="Zhang Y.E."/>
            <person name="Wang W."/>
            <person name="Zhu M."/>
            <person name="He S."/>
            <person name="Zhang G."/>
        </authorList>
    </citation>
    <scope>NUCLEOTIDE SEQUENCE</scope>
    <source>
        <strain evidence="4">Allg_001</strain>
    </source>
</reference>
<evidence type="ECO:0000259" key="3">
    <source>
        <dbReference type="PROSITE" id="PS50835"/>
    </source>
</evidence>
<dbReference type="GO" id="GO:0006955">
    <property type="term" value="P:immune response"/>
    <property type="evidence" value="ECO:0007669"/>
    <property type="project" value="TreeGrafter"/>
</dbReference>
<dbReference type="SMART" id="SM00407">
    <property type="entry name" value="IGc1"/>
    <property type="match status" value="1"/>
</dbReference>
<evidence type="ECO:0000256" key="2">
    <source>
        <dbReference type="ARBA" id="ARBA00023319"/>
    </source>
</evidence>
<keyword evidence="5" id="KW-1185">Reference proteome</keyword>
<dbReference type="PANTHER" id="PTHR16675">
    <property type="entry name" value="MHC CLASS I-RELATED"/>
    <property type="match status" value="1"/>
</dbReference>
<organism evidence="4 5">
    <name type="scientific">Atractosteus spatula</name>
    <name type="common">Alligator gar</name>
    <name type="synonym">Lepisosteus spatula</name>
    <dbReference type="NCBI Taxonomy" id="7917"/>
    <lineage>
        <taxon>Eukaryota</taxon>
        <taxon>Metazoa</taxon>
        <taxon>Chordata</taxon>
        <taxon>Craniata</taxon>
        <taxon>Vertebrata</taxon>
        <taxon>Euteleostomi</taxon>
        <taxon>Actinopterygii</taxon>
        <taxon>Neopterygii</taxon>
        <taxon>Holostei</taxon>
        <taxon>Semionotiformes</taxon>
        <taxon>Lepisosteidae</taxon>
        <taxon>Atractosteus</taxon>
    </lineage>
</organism>
<dbReference type="GO" id="GO:0005615">
    <property type="term" value="C:extracellular space"/>
    <property type="evidence" value="ECO:0007669"/>
    <property type="project" value="TreeGrafter"/>
</dbReference>
<comment type="caution">
    <text evidence="4">The sequence shown here is derived from an EMBL/GenBank/DDBJ whole genome shotgun (WGS) entry which is preliminary data.</text>
</comment>
<dbReference type="PROSITE" id="PS50835">
    <property type="entry name" value="IG_LIKE"/>
    <property type="match status" value="1"/>
</dbReference>
<dbReference type="AlphaFoldDB" id="A0A8J7TJE1"/>
<protein>
    <submittedName>
        <fullName evidence="4">DPB1 protein</fullName>
    </submittedName>
</protein>
<dbReference type="InterPro" id="IPR013783">
    <property type="entry name" value="Ig-like_fold"/>
</dbReference>
<dbReference type="PANTHER" id="PTHR16675:SF235">
    <property type="entry name" value="SHKT DOMAIN-CONTAINING PROTEIN"/>
    <property type="match status" value="1"/>
</dbReference>
<name>A0A8J7TJE1_ATRSP</name>
<keyword evidence="1" id="KW-0325">Glycoprotein</keyword>
<dbReference type="PROSITE" id="PS00290">
    <property type="entry name" value="IG_MHC"/>
    <property type="match status" value="1"/>
</dbReference>
<dbReference type="InterPro" id="IPR003597">
    <property type="entry name" value="Ig_C1-set"/>
</dbReference>
<dbReference type="Proteomes" id="UP000736164">
    <property type="component" value="Unassembled WGS sequence"/>
</dbReference>
<keyword evidence="2" id="KW-0393">Immunoglobulin domain</keyword>
<dbReference type="InterPro" id="IPR007110">
    <property type="entry name" value="Ig-like_dom"/>
</dbReference>
<feature type="domain" description="Ig-like" evidence="3">
    <location>
        <begin position="1"/>
        <end position="87"/>
    </location>
</feature>
<evidence type="ECO:0000313" key="4">
    <source>
        <dbReference type="EMBL" id="MBN3325196.1"/>
    </source>
</evidence>